<proteinExistence type="predicted"/>
<protein>
    <submittedName>
        <fullName evidence="1">Uncharacterized protein</fullName>
    </submittedName>
</protein>
<dbReference type="AlphaFoldDB" id="A0A7S0CLE6"/>
<dbReference type="EMBL" id="HBEL01051221">
    <property type="protein sequence ID" value="CAD8427335.1"/>
    <property type="molecule type" value="Transcribed_RNA"/>
</dbReference>
<name>A0A7S0CLE6_9STRA</name>
<evidence type="ECO:0000313" key="1">
    <source>
        <dbReference type="EMBL" id="CAD8427335.1"/>
    </source>
</evidence>
<organism evidence="1">
    <name type="scientific">Proboscia inermis</name>
    <dbReference type="NCBI Taxonomy" id="420281"/>
    <lineage>
        <taxon>Eukaryota</taxon>
        <taxon>Sar</taxon>
        <taxon>Stramenopiles</taxon>
        <taxon>Ochrophyta</taxon>
        <taxon>Bacillariophyta</taxon>
        <taxon>Coscinodiscophyceae</taxon>
        <taxon>Rhizosoleniophycidae</taxon>
        <taxon>Rhizosoleniales</taxon>
        <taxon>Rhizosoleniaceae</taxon>
        <taxon>Proboscia</taxon>
    </lineage>
</organism>
<gene>
    <name evidence="1" type="ORF">PINE0816_LOCUS23500</name>
</gene>
<sequence length="130" mass="14893">MFSAMASKPLIPSLLSSASRLSRTAWQKITPVDKDVYSLSGGVTLVSCSFTRRRFSRALSFMRCCLVRNVENYPDVLQNRAFFSLVLFPTIQFCWTNLCHFRLCHNLSLESSLDRQIQSWTFLPSINLGF</sequence>
<reference evidence="1" key="1">
    <citation type="submission" date="2021-01" db="EMBL/GenBank/DDBJ databases">
        <authorList>
            <person name="Corre E."/>
            <person name="Pelletier E."/>
            <person name="Niang G."/>
            <person name="Scheremetjew M."/>
            <person name="Finn R."/>
            <person name="Kale V."/>
            <person name="Holt S."/>
            <person name="Cochrane G."/>
            <person name="Meng A."/>
            <person name="Brown T."/>
            <person name="Cohen L."/>
        </authorList>
    </citation>
    <scope>NUCLEOTIDE SEQUENCE</scope>
    <source>
        <strain evidence="1">CCAP1064/1</strain>
    </source>
</reference>
<accession>A0A7S0CLE6</accession>